<dbReference type="Pfam" id="PF13640">
    <property type="entry name" value="2OG-FeII_Oxy_3"/>
    <property type="match status" value="1"/>
</dbReference>
<name>Q2S7M4_HAHCH</name>
<evidence type="ECO:0000256" key="6">
    <source>
        <dbReference type="ARBA" id="ARBA00023004"/>
    </source>
</evidence>
<dbReference type="SUPFAM" id="SSF51197">
    <property type="entry name" value="Clavaminate synthase-like"/>
    <property type="match status" value="1"/>
</dbReference>
<dbReference type="HOGENOM" id="CLU_041456_2_0_6"/>
<keyword evidence="9" id="KW-1185">Reference proteome</keyword>
<evidence type="ECO:0000256" key="4">
    <source>
        <dbReference type="ARBA" id="ARBA00022964"/>
    </source>
</evidence>
<dbReference type="InterPro" id="IPR006620">
    <property type="entry name" value="Pro_4_hyd_alph"/>
</dbReference>
<dbReference type="InterPro" id="IPR005123">
    <property type="entry name" value="Oxoglu/Fe-dep_dioxygenase_dom"/>
</dbReference>
<dbReference type="InterPro" id="IPR045054">
    <property type="entry name" value="P4HA-like"/>
</dbReference>
<keyword evidence="6" id="KW-0408">Iron</keyword>
<dbReference type="PROSITE" id="PS51471">
    <property type="entry name" value="FE2OG_OXY"/>
    <property type="match status" value="1"/>
</dbReference>
<evidence type="ECO:0000313" key="8">
    <source>
        <dbReference type="EMBL" id="ABC33350.1"/>
    </source>
</evidence>
<dbReference type="EMBL" id="CP000155">
    <property type="protein sequence ID" value="ABC33350.1"/>
    <property type="molecule type" value="Genomic_DNA"/>
</dbReference>
<dbReference type="InterPro" id="IPR044862">
    <property type="entry name" value="Pro_4_hyd_alph_FE2OG_OXY"/>
</dbReference>
<organism evidence="8 9">
    <name type="scientific">Hahella chejuensis (strain KCTC 2396)</name>
    <dbReference type="NCBI Taxonomy" id="349521"/>
    <lineage>
        <taxon>Bacteria</taxon>
        <taxon>Pseudomonadati</taxon>
        <taxon>Pseudomonadota</taxon>
        <taxon>Gammaproteobacteria</taxon>
        <taxon>Oceanospirillales</taxon>
        <taxon>Hahellaceae</taxon>
        <taxon>Hahella</taxon>
    </lineage>
</organism>
<accession>Q2S7M4</accession>
<proteinExistence type="predicted"/>
<evidence type="ECO:0000259" key="7">
    <source>
        <dbReference type="PROSITE" id="PS51471"/>
    </source>
</evidence>
<dbReference type="PANTHER" id="PTHR10869:SF241">
    <property type="entry name" value="FE2OG DIOXYGENASE DOMAIN-CONTAINING PROTEIN"/>
    <property type="match status" value="1"/>
</dbReference>
<keyword evidence="4" id="KW-0223">Dioxygenase</keyword>
<dbReference type="AlphaFoldDB" id="Q2S7M4"/>
<evidence type="ECO:0000313" key="9">
    <source>
        <dbReference type="Proteomes" id="UP000000238"/>
    </source>
</evidence>
<feature type="domain" description="Fe2OG dioxygenase" evidence="7">
    <location>
        <begin position="88"/>
        <end position="178"/>
    </location>
</feature>
<reference evidence="8 9" key="1">
    <citation type="journal article" date="2005" name="Nucleic Acids Res.">
        <title>Genomic blueprint of Hahella chejuensis, a marine microbe producing an algicidal agent.</title>
        <authorList>
            <person name="Jeong H."/>
            <person name="Yim J.H."/>
            <person name="Lee C."/>
            <person name="Choi S.-H."/>
            <person name="Park Y.K."/>
            <person name="Yoon S.H."/>
            <person name="Hur C.-G."/>
            <person name="Kang H.-Y."/>
            <person name="Kim D."/>
            <person name="Lee H.H."/>
            <person name="Park K.H."/>
            <person name="Park S.-H."/>
            <person name="Park H.-S."/>
            <person name="Lee H.K."/>
            <person name="Oh T.K."/>
            <person name="Kim J.F."/>
        </authorList>
    </citation>
    <scope>NUCLEOTIDE SEQUENCE [LARGE SCALE GENOMIC DNA]</scope>
    <source>
        <strain evidence="8 9">KCTC 2396</strain>
    </source>
</reference>
<dbReference type="KEGG" id="hch:HCH_06724"/>
<comment type="cofactor">
    <cofactor evidence="1">
        <name>L-ascorbate</name>
        <dbReference type="ChEBI" id="CHEBI:38290"/>
    </cofactor>
</comment>
<dbReference type="eggNOG" id="COG3128">
    <property type="taxonomic scope" value="Bacteria"/>
</dbReference>
<keyword evidence="2" id="KW-0479">Metal-binding</keyword>
<keyword evidence="3" id="KW-0847">Vitamin C</keyword>
<protein>
    <submittedName>
        <fullName evidence="8">Uncharacterized iron-regulated protein</fullName>
    </submittedName>
</protein>
<evidence type="ECO:0000256" key="5">
    <source>
        <dbReference type="ARBA" id="ARBA00023002"/>
    </source>
</evidence>
<evidence type="ECO:0000256" key="1">
    <source>
        <dbReference type="ARBA" id="ARBA00001961"/>
    </source>
</evidence>
<gene>
    <name evidence="8" type="ordered locus">HCH_06724</name>
</gene>
<dbReference type="STRING" id="349521.HCH_06724"/>
<dbReference type="GO" id="GO:0031418">
    <property type="term" value="F:L-ascorbic acid binding"/>
    <property type="evidence" value="ECO:0007669"/>
    <property type="project" value="UniProtKB-KW"/>
</dbReference>
<dbReference type="GO" id="GO:0004656">
    <property type="term" value="F:procollagen-proline 4-dioxygenase activity"/>
    <property type="evidence" value="ECO:0007669"/>
    <property type="project" value="TreeGrafter"/>
</dbReference>
<evidence type="ECO:0000256" key="2">
    <source>
        <dbReference type="ARBA" id="ARBA00022723"/>
    </source>
</evidence>
<dbReference type="PANTHER" id="PTHR10869">
    <property type="entry name" value="PROLYL 4-HYDROXYLASE ALPHA SUBUNIT"/>
    <property type="match status" value="1"/>
</dbReference>
<sequence>MKKIEYGAGVFAIQGFLTAHECDAYISDSEAMGYDEAEIQTARGSQMYKDIRNNDRVIFDDAVMANNIFNRIEAMLPQELDGWELVGLNERLRFYRYEPGQYFKWHRDGSYARSEKEASLLSFLIFLNEDYEGGEIAFRWDKIKPERGSVVVFPHAMMHQGTTVESGVKYVLRTDVMYREIA</sequence>
<dbReference type="Proteomes" id="UP000000238">
    <property type="component" value="Chromosome"/>
</dbReference>
<dbReference type="RefSeq" id="WP_011400402.1">
    <property type="nucleotide sequence ID" value="NC_007645.1"/>
</dbReference>
<dbReference type="Gene3D" id="2.60.120.620">
    <property type="entry name" value="q2cbj1_9rhob like domain"/>
    <property type="match status" value="1"/>
</dbReference>
<dbReference type="OrthoDB" id="269774at2"/>
<dbReference type="SMART" id="SM00702">
    <property type="entry name" value="P4Hc"/>
    <property type="match status" value="1"/>
</dbReference>
<dbReference type="GO" id="GO:0005506">
    <property type="term" value="F:iron ion binding"/>
    <property type="evidence" value="ECO:0007669"/>
    <property type="project" value="InterPro"/>
</dbReference>
<keyword evidence="5" id="KW-0560">Oxidoreductase</keyword>
<evidence type="ECO:0000256" key="3">
    <source>
        <dbReference type="ARBA" id="ARBA00022896"/>
    </source>
</evidence>